<dbReference type="Gramene" id="FCD_00003630-RA">
    <property type="protein sequence ID" value="FCD_00003630-RA:cds"/>
    <property type="gene ID" value="FCD_00003630"/>
</dbReference>
<proteinExistence type="predicted"/>
<comment type="caution">
    <text evidence="1">The sequence shown here is derived from an EMBL/GenBank/DDBJ whole genome shotgun (WGS) entry which is preliminary data.</text>
</comment>
<name>A0AA87ZFC6_FICCA</name>
<organism evidence="1 2">
    <name type="scientific">Ficus carica</name>
    <name type="common">Common fig</name>
    <dbReference type="NCBI Taxonomy" id="3494"/>
    <lineage>
        <taxon>Eukaryota</taxon>
        <taxon>Viridiplantae</taxon>
        <taxon>Streptophyta</taxon>
        <taxon>Embryophyta</taxon>
        <taxon>Tracheophyta</taxon>
        <taxon>Spermatophyta</taxon>
        <taxon>Magnoliopsida</taxon>
        <taxon>eudicotyledons</taxon>
        <taxon>Gunneridae</taxon>
        <taxon>Pentapetalae</taxon>
        <taxon>rosids</taxon>
        <taxon>fabids</taxon>
        <taxon>Rosales</taxon>
        <taxon>Moraceae</taxon>
        <taxon>Ficeae</taxon>
        <taxon>Ficus</taxon>
    </lineage>
</organism>
<evidence type="ECO:0000313" key="2">
    <source>
        <dbReference type="Proteomes" id="UP001187192"/>
    </source>
</evidence>
<dbReference type="Proteomes" id="UP001187192">
    <property type="component" value="Unassembled WGS sequence"/>
</dbReference>
<accession>A0AA87ZFC6</accession>
<sequence length="94" mass="10418">MVIFSPRHVAAVGDEAQPVLELPVLLFHPVHLLRQVLQVPLLSPAGPPGRFPVRHHATPLPLVNRVDCPARPLRTGVPAWLEQGQELLHRQIGF</sequence>
<protein>
    <submittedName>
        <fullName evidence="1">Uncharacterized protein</fullName>
    </submittedName>
</protein>
<reference evidence="1" key="1">
    <citation type="submission" date="2023-07" db="EMBL/GenBank/DDBJ databases">
        <title>draft genome sequence of fig (Ficus carica).</title>
        <authorList>
            <person name="Takahashi T."/>
            <person name="Nishimura K."/>
        </authorList>
    </citation>
    <scope>NUCLEOTIDE SEQUENCE</scope>
</reference>
<evidence type="ECO:0000313" key="1">
    <source>
        <dbReference type="EMBL" id="GMN35894.1"/>
    </source>
</evidence>
<keyword evidence="2" id="KW-1185">Reference proteome</keyword>
<dbReference type="EMBL" id="BTGU01000005">
    <property type="protein sequence ID" value="GMN35894.1"/>
    <property type="molecule type" value="Genomic_DNA"/>
</dbReference>
<dbReference type="AlphaFoldDB" id="A0AA87ZFC6"/>
<gene>
    <name evidence="1" type="ORF">TIFTF001_005607</name>
</gene>